<dbReference type="EMBL" id="WWCX01000001">
    <property type="protein sequence ID" value="MYM92559.1"/>
    <property type="molecule type" value="Genomic_DNA"/>
</dbReference>
<accession>A0A845GIR8</accession>
<name>A0A845GIR8_9BURK</name>
<evidence type="ECO:0000313" key="1">
    <source>
        <dbReference type="EMBL" id="MYM92559.1"/>
    </source>
</evidence>
<gene>
    <name evidence="1" type="ORF">GTP90_01645</name>
</gene>
<dbReference type="AlphaFoldDB" id="A0A845GIR8"/>
<dbReference type="RefSeq" id="WP_161081820.1">
    <property type="nucleotide sequence ID" value="NZ_WWCX01000001.1"/>
</dbReference>
<organism evidence="1 2">
    <name type="scientific">Duganella vulcania</name>
    <dbReference type="NCBI Taxonomy" id="2692166"/>
    <lineage>
        <taxon>Bacteria</taxon>
        <taxon>Pseudomonadati</taxon>
        <taxon>Pseudomonadota</taxon>
        <taxon>Betaproteobacteria</taxon>
        <taxon>Burkholderiales</taxon>
        <taxon>Oxalobacteraceae</taxon>
        <taxon>Telluria group</taxon>
        <taxon>Duganella</taxon>
    </lineage>
</organism>
<dbReference type="Proteomes" id="UP000447355">
    <property type="component" value="Unassembled WGS sequence"/>
</dbReference>
<reference evidence="1" key="1">
    <citation type="submission" date="2019-12" db="EMBL/GenBank/DDBJ databases">
        <title>Novel species isolated from a subtropical stream in China.</title>
        <authorList>
            <person name="Lu H."/>
        </authorList>
    </citation>
    <scope>NUCLEOTIDE SEQUENCE [LARGE SCALE GENOMIC DNA]</scope>
    <source>
        <strain evidence="1">FT81W</strain>
    </source>
</reference>
<evidence type="ECO:0000313" key="2">
    <source>
        <dbReference type="Proteomes" id="UP000447355"/>
    </source>
</evidence>
<sequence>MKIQDVAVLGSVIAFLGLVVGLELSHLQFQRNIAGVMTGQSAVSLSLVEPGLVKGPFGVKRVWFARADDGVFEYRMAIPFIGSLPFNFPGNGRTKTNLMDACNRIGVSGCKLTEN</sequence>
<protein>
    <submittedName>
        <fullName evidence="1">Uncharacterized protein</fullName>
    </submittedName>
</protein>
<proteinExistence type="predicted"/>
<comment type="caution">
    <text evidence="1">The sequence shown here is derived from an EMBL/GenBank/DDBJ whole genome shotgun (WGS) entry which is preliminary data.</text>
</comment>